<dbReference type="Gene3D" id="4.10.1080.10">
    <property type="entry name" value="TSP type-3 repeat"/>
    <property type="match status" value="1"/>
</dbReference>
<dbReference type="Gene3D" id="2.120.10.30">
    <property type="entry name" value="TolB, C-terminal domain"/>
    <property type="match status" value="1"/>
</dbReference>
<dbReference type="PANTHER" id="PTHR24412:SF489">
    <property type="entry name" value="RING FINGER DOMAIN AND KELCH REPEAT-CONTAINING PROTEIN DDB_G0271372"/>
    <property type="match status" value="1"/>
</dbReference>
<dbReference type="Pfam" id="PF18962">
    <property type="entry name" value="Por_Secre_tail"/>
    <property type="match status" value="1"/>
</dbReference>
<proteinExistence type="predicted"/>
<feature type="compositionally biased region" description="Polar residues" evidence="3">
    <location>
        <begin position="572"/>
        <end position="583"/>
    </location>
</feature>
<feature type="region of interest" description="Disordered" evidence="3">
    <location>
        <begin position="559"/>
        <end position="598"/>
    </location>
</feature>
<evidence type="ECO:0000256" key="4">
    <source>
        <dbReference type="SAM" id="Phobius"/>
    </source>
</evidence>
<evidence type="ECO:0000313" key="6">
    <source>
        <dbReference type="EMBL" id="KAA6439613.1"/>
    </source>
</evidence>
<dbReference type="SUPFAM" id="SSF49299">
    <property type="entry name" value="PKD domain"/>
    <property type="match status" value="1"/>
</dbReference>
<dbReference type="InterPro" id="IPR008979">
    <property type="entry name" value="Galactose-bd-like_sf"/>
</dbReference>
<dbReference type="InterPro" id="IPR015915">
    <property type="entry name" value="Kelch-typ_b-propeller"/>
</dbReference>
<evidence type="ECO:0000256" key="2">
    <source>
        <dbReference type="ARBA" id="ARBA00022737"/>
    </source>
</evidence>
<dbReference type="GO" id="GO:0005509">
    <property type="term" value="F:calcium ion binding"/>
    <property type="evidence" value="ECO:0007669"/>
    <property type="project" value="InterPro"/>
</dbReference>
<dbReference type="Pfam" id="PF22352">
    <property type="entry name" value="K319L-like_PKD"/>
    <property type="match status" value="1"/>
</dbReference>
<feature type="domain" description="PKD/Chitinase" evidence="5">
    <location>
        <begin position="1555"/>
        <end position="1644"/>
    </location>
</feature>
<comment type="caution">
    <text evidence="6">The sequence shown here is derived from an EMBL/GenBank/DDBJ whole genome shotgun (WGS) entry which is preliminary data.</text>
</comment>
<dbReference type="Gene3D" id="2.120.10.80">
    <property type="entry name" value="Kelch-type beta propeller"/>
    <property type="match status" value="1"/>
</dbReference>
<evidence type="ECO:0000259" key="5">
    <source>
        <dbReference type="SMART" id="SM00089"/>
    </source>
</evidence>
<keyword evidence="1" id="KW-0880">Kelch repeat</keyword>
<evidence type="ECO:0000256" key="3">
    <source>
        <dbReference type="SAM" id="MobiDB-lite"/>
    </source>
</evidence>
<dbReference type="Gene3D" id="2.130.10.80">
    <property type="entry name" value="Galactose oxidase/kelch, beta-propeller"/>
    <property type="match status" value="1"/>
</dbReference>
<keyword evidence="2" id="KW-0677">Repeat</keyword>
<dbReference type="NCBIfam" id="TIGR04183">
    <property type="entry name" value="Por_Secre_tail"/>
    <property type="match status" value="1"/>
</dbReference>
<dbReference type="InterPro" id="IPR054090">
    <property type="entry name" value="Cep192_Spd-2-like_dom"/>
</dbReference>
<dbReference type="InterPro" id="IPR006652">
    <property type="entry name" value="Kelch_1"/>
</dbReference>
<accession>A0A5M8QYX3</accession>
<keyword evidence="7" id="KW-1185">Reference proteome</keyword>
<dbReference type="Proteomes" id="UP000323994">
    <property type="component" value="Unassembled WGS sequence"/>
</dbReference>
<dbReference type="InterPro" id="IPR037293">
    <property type="entry name" value="Gal_Oxidase_central_sf"/>
</dbReference>
<dbReference type="InterPro" id="IPR022409">
    <property type="entry name" value="PKD/Chitinase_dom"/>
</dbReference>
<gene>
    <name evidence="6" type="ORF">FEM33_11375</name>
</gene>
<keyword evidence="4" id="KW-0472">Membrane</keyword>
<dbReference type="EMBL" id="VBSN01000035">
    <property type="protein sequence ID" value="KAA6439613.1"/>
    <property type="molecule type" value="Genomic_DNA"/>
</dbReference>
<reference evidence="6 7" key="1">
    <citation type="submission" date="2019-05" db="EMBL/GenBank/DDBJ databases">
        <authorList>
            <person name="Qu J.-H."/>
        </authorList>
    </citation>
    <scope>NUCLEOTIDE SEQUENCE [LARGE SCALE GENOMIC DNA]</scope>
    <source>
        <strain evidence="6 7">NS28</strain>
    </source>
</reference>
<dbReference type="PANTHER" id="PTHR24412">
    <property type="entry name" value="KELCH PROTEIN"/>
    <property type="match status" value="1"/>
</dbReference>
<dbReference type="SMART" id="SM00612">
    <property type="entry name" value="Kelch"/>
    <property type="match status" value="5"/>
</dbReference>
<dbReference type="SMART" id="SM00089">
    <property type="entry name" value="PKD"/>
    <property type="match status" value="1"/>
</dbReference>
<dbReference type="InterPro" id="IPR035986">
    <property type="entry name" value="PKD_dom_sf"/>
</dbReference>
<keyword evidence="4" id="KW-0812">Transmembrane</keyword>
<dbReference type="Gene3D" id="2.60.40.10">
    <property type="entry name" value="Immunoglobulins"/>
    <property type="match status" value="3"/>
</dbReference>
<name>A0A5M8QYX3_9BACT</name>
<protein>
    <submittedName>
        <fullName evidence="6">Choice-of-anchor D domain-containing protein</fullName>
    </submittedName>
</protein>
<dbReference type="InterPro" id="IPR026444">
    <property type="entry name" value="Secre_tail"/>
</dbReference>
<dbReference type="InterPro" id="IPR028974">
    <property type="entry name" value="TSP_type-3_rpt"/>
</dbReference>
<keyword evidence="4" id="KW-1133">Transmembrane helix</keyword>
<dbReference type="SUPFAM" id="SSF49785">
    <property type="entry name" value="Galactose-binding domain-like"/>
    <property type="match status" value="1"/>
</dbReference>
<organism evidence="6 7">
    <name type="scientific">Dyadobacter flavalbus</name>
    <dbReference type="NCBI Taxonomy" id="2579942"/>
    <lineage>
        <taxon>Bacteria</taxon>
        <taxon>Pseudomonadati</taxon>
        <taxon>Bacteroidota</taxon>
        <taxon>Cytophagia</taxon>
        <taxon>Cytophagales</taxon>
        <taxon>Spirosomataceae</taxon>
        <taxon>Dyadobacter</taxon>
    </lineage>
</organism>
<dbReference type="NCBIfam" id="NF012200">
    <property type="entry name" value="choice_anch_D"/>
    <property type="match status" value="2"/>
</dbReference>
<dbReference type="InterPro" id="IPR021720">
    <property type="entry name" value="Malectin_dom"/>
</dbReference>
<dbReference type="RefSeq" id="WP_139012149.1">
    <property type="nucleotide sequence ID" value="NZ_VBSN01000035.1"/>
</dbReference>
<dbReference type="Pfam" id="PF24681">
    <property type="entry name" value="Kelch_KLHDC2_KLHL20_DRC7"/>
    <property type="match status" value="1"/>
</dbReference>
<feature type="transmembrane region" description="Helical" evidence="4">
    <location>
        <begin position="14"/>
        <end position="31"/>
    </location>
</feature>
<sequence length="1871" mass="196919">MNHFFTCYLHTQRLFYAVFLSLVFSITITFGQNVNFTTSSLKGIALSNPTSLQFGPDNRLYVAQQNGIIKVFTITRNGANNYTTTATETISLINGIPNHNDDGKVNTSVTTRQITSLLVTGTASSPVLYVTSSDSRIGGPSGDLNLDTNSGILSKLTKTASGWDKTDLIRGFPRSEENHSTNGMQLDTKTNILYLTVGGFTNAGAPSANFAYITEYALATAIVSIDLAKIEAMPVKGSGNNKYKYDLPTVDDPTRSNNADNSDVNDPFGGNDGLNQAKVVANGPVAIHSTGYRNAYDFVITKTPGKAGRMYTVDNGPNQGWGGGPDKEGSNGTVTNNYVSGEPGSSGPGINDPQVNNLDGFHYIGNLDTYVAGSYYAGHPNPIRANPAGAGLYTRSGSTGVWRTSKTGSSPLPADWPPVPVNMANPIEGDYQSPGEADKSLLTFPTSTNGLVEYTASNFNGALKGNLLAACYNGNIYTIKFNEAGDGVLNKKGNKRLIQDAPFASNFGSQPLDITAQGDNEIFPGTVWAATYGANAITIFEPADLVSCSGQYSTTLDEDNDGYSNADEIDNKTNPCQASSQPTDFDGDKISDLNDPDDDNDKILDNADFFARDSNNGLNTTLPVQYDLFNNYPGTGFFGLGFTGLMSNQKATNNYQNQFDEENLIAGGAVGAFSVVATTAGDALGDLNNQENAFQFGVNVNASTGPFTVNGRILANFFNNNVPADNQSQGIYIGTGDQDNYIKIALDANAGNGGIQIVSENAGVATTNVITVANILSATTIDLFLAVNPVTGVVQPKYAMNGGTAVNAGPAIQASGALVTTIQNTPALAVGIISTSRNAASYTATWDYIHVTADQVTAAGSWQTLASGSGTPIGREENAYVQAGDKFYLMGGRGIKAVQIYDPVKKTWTNKSNVPMELHHFQAVTMDGLIYVIGAFTGSYPREKPVPDIYIYNPVTDKWTKGGTIPASRQRGSAGVVVYNKKIYLIGGILDGHWTGHVKWLDEFDPASGTWKTLPDAPHARDHFHAAVANGKIYAAGGRRSSGSTNQVFSLTVPEVDVYDFAAAKWTALAQSSNIPTPRAGAGNVVLGNELIVIGGESPQPDAHIETEALNINTNAWRKLANLKQARHGTQAIESNNGIYIVAGAGKQGGSPLLSSQEAFYFGGTTTPVGTALTQSALSGSTSLDFGQVAASSINSKTLVLQNTTGNQAIVVTSVTKSGDNSFSYTLPFQLPFVIPAGGSVNVQVNFAPASAGSKSGSIAISHTGQASTFMVSLSGNTGGTVSSLYKINSGGAALTLENKTWAADQYYKGGKIFTNTKIGDIAGTNSDALYKTERSSATPFGYAFPVANGTYQVNLHFVEIYWGATGGGPAGAGKRLFGVNLEGGPAELPNFDIYAEAGAMNLLVKTFEVTVNDGTLNIDFSVNVDQPKISAIEILPVTTSTSDITASPASLHFFSQQAGTVSASQNITLTNSSAASKQISAISVMGANNAEFSHDFSETVTLAAGASKVVAVNFKPASLGTKVAQLHVTYSEAAEPLMIGLTGEGTDNPNQAPVANAGTDNTVTLPASNVSLNGSATDADGTIQEYVWSQVSGPNNAVFSSKSVANPSLSGLVAGTYVFSLVVKDNLGASSAADQVILNVQPSSTASQQVTEFRLINADNDQVIQTITEGAVLNLNAFSKNLNIQAVTNPSVVGSVKFAMTGPQSKNQTETDAPYALFGDTKGNYYNWVPATGSYTLTATPYTLANAKGTAGTALTVHFSMVKQTLKASDNQRLSNANDYFSTSSDSENESAAGIFPNPAGEMIHFNVADWKTVRSVTIHNLSGKEMFYSENVHELSQGVSVKDFSAGLYLIQIKKTDNTLTTSKIIVTR</sequence>
<dbReference type="Pfam" id="PF11721">
    <property type="entry name" value="Malectin"/>
    <property type="match status" value="1"/>
</dbReference>
<evidence type="ECO:0000256" key="1">
    <source>
        <dbReference type="ARBA" id="ARBA00022441"/>
    </source>
</evidence>
<dbReference type="Gene3D" id="2.60.120.430">
    <property type="entry name" value="Galactose-binding lectin"/>
    <property type="match status" value="1"/>
</dbReference>
<dbReference type="InterPro" id="IPR011042">
    <property type="entry name" value="6-blade_b-propeller_TolB-like"/>
</dbReference>
<dbReference type="SUPFAM" id="SSF117281">
    <property type="entry name" value="Kelch motif"/>
    <property type="match status" value="1"/>
</dbReference>
<dbReference type="Pfam" id="PF22073">
    <property type="entry name" value="Cep192_D4"/>
    <property type="match status" value="1"/>
</dbReference>
<evidence type="ECO:0000313" key="7">
    <source>
        <dbReference type="Proteomes" id="UP000323994"/>
    </source>
</evidence>
<dbReference type="InterPro" id="IPR013783">
    <property type="entry name" value="Ig-like_fold"/>
</dbReference>